<evidence type="ECO:0000313" key="3">
    <source>
        <dbReference type="Proteomes" id="UP000176299"/>
    </source>
</evidence>
<organism evidence="2 3">
    <name type="scientific">Candidatus Woykebacteria bacterium GWA1_44_8</name>
    <dbReference type="NCBI Taxonomy" id="1802591"/>
    <lineage>
        <taxon>Bacteria</taxon>
        <taxon>Candidatus Woykeibacteriota</taxon>
    </lineage>
</organism>
<dbReference type="AlphaFoldDB" id="A0A1G1W0L6"/>
<evidence type="ECO:0000313" key="2">
    <source>
        <dbReference type="EMBL" id="OGY21173.1"/>
    </source>
</evidence>
<proteinExistence type="predicted"/>
<dbReference type="STRING" id="1802591.A2113_00490"/>
<comment type="caution">
    <text evidence="2">The sequence shown here is derived from an EMBL/GenBank/DDBJ whole genome shotgun (WGS) entry which is preliminary data.</text>
</comment>
<keyword evidence="1" id="KW-0472">Membrane</keyword>
<feature type="transmembrane region" description="Helical" evidence="1">
    <location>
        <begin position="68"/>
        <end position="90"/>
    </location>
</feature>
<dbReference type="EMBL" id="MHCN01000017">
    <property type="protein sequence ID" value="OGY21173.1"/>
    <property type="molecule type" value="Genomic_DNA"/>
</dbReference>
<reference evidence="2 3" key="1">
    <citation type="journal article" date="2016" name="Nat. Commun.">
        <title>Thousands of microbial genomes shed light on interconnected biogeochemical processes in an aquifer system.</title>
        <authorList>
            <person name="Anantharaman K."/>
            <person name="Brown C.T."/>
            <person name="Hug L.A."/>
            <person name="Sharon I."/>
            <person name="Castelle C.J."/>
            <person name="Probst A.J."/>
            <person name="Thomas B.C."/>
            <person name="Singh A."/>
            <person name="Wilkins M.J."/>
            <person name="Karaoz U."/>
            <person name="Brodie E.L."/>
            <person name="Williams K.H."/>
            <person name="Hubbard S.S."/>
            <person name="Banfield J.F."/>
        </authorList>
    </citation>
    <scope>NUCLEOTIDE SEQUENCE [LARGE SCALE GENOMIC DNA]</scope>
</reference>
<protein>
    <submittedName>
        <fullName evidence="2">Uncharacterized protein</fullName>
    </submittedName>
</protein>
<feature type="transmembrane region" description="Helical" evidence="1">
    <location>
        <begin position="41"/>
        <end position="62"/>
    </location>
</feature>
<keyword evidence="1" id="KW-1133">Transmembrane helix</keyword>
<dbReference type="Proteomes" id="UP000176299">
    <property type="component" value="Unassembled WGS sequence"/>
</dbReference>
<evidence type="ECO:0000256" key="1">
    <source>
        <dbReference type="SAM" id="Phobius"/>
    </source>
</evidence>
<accession>A0A1G1W0L6</accession>
<sequence>MSFLKFFRKDNKENWNPWDKGTINLSDLPETYVLRTSRMRAFYYFTLGSILFIVFLSIFLMGRNELPFIEGALIFLLILILGVATIYYLASLIKPATLYINTDGFRIGGALKRGKLMLWRI</sequence>
<name>A0A1G1W0L6_9BACT</name>
<gene>
    <name evidence="2" type="ORF">A2113_00490</name>
</gene>
<keyword evidence="1" id="KW-0812">Transmembrane</keyword>